<organism evidence="2">
    <name type="scientific">Aeromonas salmonicida subsp. salmonicida</name>
    <dbReference type="NCBI Taxonomy" id="29491"/>
    <lineage>
        <taxon>Bacteria</taxon>
        <taxon>Pseudomonadati</taxon>
        <taxon>Pseudomonadota</taxon>
        <taxon>Gammaproteobacteria</taxon>
        <taxon>Aeromonadales</taxon>
        <taxon>Aeromonadaceae</taxon>
        <taxon>Aeromonas</taxon>
    </lineage>
</organism>
<feature type="domain" description="Putative exodeoxyribonuclease 8 PDDEXK-like" evidence="1">
    <location>
        <begin position="31"/>
        <end position="259"/>
    </location>
</feature>
<dbReference type="Pfam" id="PF12684">
    <property type="entry name" value="DUF3799"/>
    <property type="match status" value="1"/>
</dbReference>
<reference evidence="2" key="2">
    <citation type="journal article" date="2015" name="Vet. Microbiol.">
        <title>Variants of a genomic island in Aeromonas salmonicida subsp. salmonicida link isolates with their geographical origins.</title>
        <authorList>
            <person name="Emond-Rheault J.G."/>
            <person name="Vincent A.T."/>
            <person name="Trudel M.V."/>
            <person name="Brochu F."/>
            <person name="Boyle B."/>
            <person name="Tanaka K.H."/>
            <person name="Attere S.A."/>
            <person name="Jubinville E."/>
            <person name="Loch T.P."/>
            <person name="Winters A.D."/>
            <person name="Faisal M."/>
            <person name="Frenette M."/>
            <person name="Derome N."/>
            <person name="Charette S.J."/>
        </authorList>
    </citation>
    <scope>NUCLEOTIDE SEQUENCE</scope>
    <source>
        <strain evidence="2">01-B526</strain>
    </source>
</reference>
<dbReference type="InterPro" id="IPR024432">
    <property type="entry name" value="Put_RecE_PDDEXK-like_dom"/>
</dbReference>
<dbReference type="EMBL" id="KJ626178">
    <property type="protein sequence ID" value="AIZ49564.1"/>
    <property type="molecule type" value="Genomic_DNA"/>
</dbReference>
<sequence length="281" mass="32216">MNAIADTSAAHPLGRVFGLSNEEYHAGPGVSKSQLDQIAESPAAYIWAKNAPVDEEKLKAFDMGSAIHCLLLEPDEFKDRFIIAPPFNRRTNAGKAEEAEFLAGCAELGKTVMDAEEGRKLYLMRDSVMAHPDARWLLEQEGHSEASFYWIDPETEELCRVRPDRHLSGHPVILDVKSVDDMGRFERHVEDFRYHVQDAMYSEGYHRVMSEQPDFLFLAVSTSVNCGRYPVRVRPLPDDWKEAGKDLFRRDLRKFHECRVNNDWHDFKPLQRPAWATRKAA</sequence>
<dbReference type="RefSeq" id="WP_005310192.1">
    <property type="nucleotide sequence ID" value="NZ_CP038102.1"/>
</dbReference>
<evidence type="ECO:0000259" key="1">
    <source>
        <dbReference type="Pfam" id="PF12684"/>
    </source>
</evidence>
<dbReference type="AlphaFoldDB" id="A0A0A7KTI3"/>
<protein>
    <submittedName>
        <fullName evidence="2">Exodeoxyribonuclease VIII</fullName>
    </submittedName>
</protein>
<dbReference type="InterPro" id="IPR011604">
    <property type="entry name" value="PDDEXK-like_dom_sf"/>
</dbReference>
<name>A0A0A7KTI3_AERSS</name>
<dbReference type="Gene3D" id="3.90.320.10">
    <property type="match status" value="1"/>
</dbReference>
<accession>A0A0A7KTI3</accession>
<proteinExistence type="predicted"/>
<reference evidence="2" key="1">
    <citation type="submission" date="2014-03" db="EMBL/GenBank/DDBJ databases">
        <authorList>
            <person name="Emond-Rheault J.-G."/>
            <person name="Trudel M.V."/>
            <person name="Vincent A.T."/>
            <person name="Brochu F."/>
            <person name="Boyle B."/>
            <person name="Tanaka K.H."/>
            <person name="Attere S.A."/>
            <person name="Jubinville E."/>
            <person name="Frenette M."/>
            <person name="Derome N."/>
            <person name="Charette S.J."/>
        </authorList>
    </citation>
    <scope>NUCLEOTIDE SEQUENCE</scope>
    <source>
        <strain evidence="2">01-B526</strain>
    </source>
</reference>
<evidence type="ECO:0000313" key="2">
    <source>
        <dbReference type="EMBL" id="AIZ49564.1"/>
    </source>
</evidence>